<dbReference type="GO" id="GO:0005615">
    <property type="term" value="C:extracellular space"/>
    <property type="evidence" value="ECO:0007669"/>
    <property type="project" value="TreeGrafter"/>
</dbReference>
<comment type="subcellular location">
    <subcellularLocation>
        <location evidence="1">Secreted</location>
    </subcellularLocation>
</comment>
<evidence type="ECO:0000256" key="9">
    <source>
        <dbReference type="SAM" id="Coils"/>
    </source>
</evidence>
<dbReference type="InterPro" id="IPR001839">
    <property type="entry name" value="TGF-b_C"/>
</dbReference>
<dbReference type="Proteomes" id="UP001153636">
    <property type="component" value="Chromosome 3"/>
</dbReference>
<reference evidence="12" key="1">
    <citation type="submission" date="2022-01" db="EMBL/GenBank/DDBJ databases">
        <authorList>
            <person name="King R."/>
        </authorList>
    </citation>
    <scope>NUCLEOTIDE SEQUENCE</scope>
</reference>
<feature type="domain" description="TGF-beta family profile" evidence="11">
    <location>
        <begin position="354"/>
        <end position="471"/>
    </location>
</feature>
<sequence>MYLPVIISIPILICLWIYFLILLRNSILQSTAVNLNIIDAKNNTAERCKEVNSSGLVKDIGGFKKRKKIHVPKFMLELYEKNKIGGKGVKRPDVVRSVIPTHAEPLNGNEVFEDPSENHLLIFNIPASDEDEKFVSAELKILTLLDNIDARNEIGVRRILKMSIYDDTVKHLLDFQEIQIHHFNNSWISFDVTAPVNDILQMNSKTKYLKIVVMISAFLPKISDNLKLSLMPIEEDYEHDYPVLLLTYSSTKEDINDKVKEVTAFKNKRRKRNANYDYDEEINEMWNINNQYRKNKFNNVTEKNNTLKERINKLLKNNIALNEYKTENNRKKRNIEDDYEEETNRLWDDDNLVKKTVQLKRFKRLRNTCRRRPLYVDFAEIKYDSWIVQPSGYEAYQCAGRCFYPVAEHLNPTKHAIVQALLHSVAPTKVTRSCCVPTMLDSISILYVDSNGVLTYRYAYKDMVVVECGCR</sequence>
<protein>
    <recommendedName>
        <fullName evidence="11">TGF-beta family profile domain-containing protein</fullName>
    </recommendedName>
</protein>
<dbReference type="Gene3D" id="2.60.120.970">
    <property type="match status" value="1"/>
</dbReference>
<dbReference type="PROSITE" id="PS51362">
    <property type="entry name" value="TGF_BETA_2"/>
    <property type="match status" value="1"/>
</dbReference>
<evidence type="ECO:0000256" key="1">
    <source>
        <dbReference type="ARBA" id="ARBA00004613"/>
    </source>
</evidence>
<evidence type="ECO:0000256" key="6">
    <source>
        <dbReference type="ARBA" id="ARBA00023157"/>
    </source>
</evidence>
<dbReference type="Gene3D" id="2.10.90.10">
    <property type="entry name" value="Cystine-knot cytokines"/>
    <property type="match status" value="1"/>
</dbReference>
<dbReference type="InterPro" id="IPR001111">
    <property type="entry name" value="TGF-b_propeptide"/>
</dbReference>
<dbReference type="InterPro" id="IPR029034">
    <property type="entry name" value="Cystine-knot_cytokine"/>
</dbReference>
<dbReference type="AlphaFoldDB" id="A0A9P0CRP4"/>
<dbReference type="Pfam" id="PF00019">
    <property type="entry name" value="TGF_beta"/>
    <property type="match status" value="1"/>
</dbReference>
<dbReference type="OrthoDB" id="5987191at2759"/>
<keyword evidence="5 8" id="KW-0339">Growth factor</keyword>
<dbReference type="PANTHER" id="PTHR11848:SF307">
    <property type="entry name" value="BONE MORPHOGENETIC PROTEIN 10"/>
    <property type="match status" value="1"/>
</dbReference>
<keyword evidence="6" id="KW-1015">Disulfide bond</keyword>
<gene>
    <name evidence="12" type="ORF">PSYICH_LOCUS9521</name>
</gene>
<name>A0A9P0CRP4_9CUCU</name>
<evidence type="ECO:0000256" key="10">
    <source>
        <dbReference type="SAM" id="Phobius"/>
    </source>
</evidence>
<evidence type="ECO:0000256" key="8">
    <source>
        <dbReference type="RuleBase" id="RU000354"/>
    </source>
</evidence>
<dbReference type="PROSITE" id="PS00250">
    <property type="entry name" value="TGF_BETA_1"/>
    <property type="match status" value="1"/>
</dbReference>
<dbReference type="GO" id="GO:0005125">
    <property type="term" value="F:cytokine activity"/>
    <property type="evidence" value="ECO:0007669"/>
    <property type="project" value="TreeGrafter"/>
</dbReference>
<comment type="similarity">
    <text evidence="2 8">Belongs to the TGF-beta family.</text>
</comment>
<evidence type="ECO:0000256" key="2">
    <source>
        <dbReference type="ARBA" id="ARBA00006656"/>
    </source>
</evidence>
<keyword evidence="10" id="KW-0472">Membrane</keyword>
<keyword evidence="10" id="KW-1133">Transmembrane helix</keyword>
<evidence type="ECO:0000313" key="12">
    <source>
        <dbReference type="EMBL" id="CAH1108237.1"/>
    </source>
</evidence>
<dbReference type="GO" id="GO:0008083">
    <property type="term" value="F:growth factor activity"/>
    <property type="evidence" value="ECO:0007669"/>
    <property type="project" value="UniProtKB-KW"/>
</dbReference>
<evidence type="ECO:0000313" key="13">
    <source>
        <dbReference type="Proteomes" id="UP001153636"/>
    </source>
</evidence>
<keyword evidence="13" id="KW-1185">Reference proteome</keyword>
<feature type="transmembrane region" description="Helical" evidence="10">
    <location>
        <begin position="6"/>
        <end position="23"/>
    </location>
</feature>
<evidence type="ECO:0000256" key="7">
    <source>
        <dbReference type="ARBA" id="ARBA00023180"/>
    </source>
</evidence>
<proteinExistence type="inferred from homology"/>
<dbReference type="PANTHER" id="PTHR11848">
    <property type="entry name" value="TGF-BETA FAMILY"/>
    <property type="match status" value="1"/>
</dbReference>
<keyword evidence="7" id="KW-0325">Glycoprotein</keyword>
<dbReference type="SMART" id="SM00204">
    <property type="entry name" value="TGFB"/>
    <property type="match status" value="1"/>
</dbReference>
<evidence type="ECO:0000256" key="3">
    <source>
        <dbReference type="ARBA" id="ARBA00022525"/>
    </source>
</evidence>
<keyword evidence="3" id="KW-0964">Secreted</keyword>
<keyword evidence="4" id="KW-0732">Signal</keyword>
<dbReference type="InterPro" id="IPR017948">
    <property type="entry name" value="TGFb_CS"/>
</dbReference>
<dbReference type="Pfam" id="PF00688">
    <property type="entry name" value="TGFb_propeptide"/>
    <property type="match status" value="1"/>
</dbReference>
<dbReference type="InterPro" id="IPR015615">
    <property type="entry name" value="TGF-beta-rel"/>
</dbReference>
<evidence type="ECO:0000256" key="4">
    <source>
        <dbReference type="ARBA" id="ARBA00022729"/>
    </source>
</evidence>
<dbReference type="SUPFAM" id="SSF57501">
    <property type="entry name" value="Cystine-knot cytokines"/>
    <property type="match status" value="1"/>
</dbReference>
<feature type="coiled-coil region" evidence="9">
    <location>
        <begin position="297"/>
        <end position="345"/>
    </location>
</feature>
<keyword evidence="10" id="KW-0812">Transmembrane</keyword>
<evidence type="ECO:0000256" key="5">
    <source>
        <dbReference type="ARBA" id="ARBA00023030"/>
    </source>
</evidence>
<evidence type="ECO:0000259" key="11">
    <source>
        <dbReference type="PROSITE" id="PS51362"/>
    </source>
</evidence>
<organism evidence="12 13">
    <name type="scientific">Psylliodes chrysocephalus</name>
    <dbReference type="NCBI Taxonomy" id="3402493"/>
    <lineage>
        <taxon>Eukaryota</taxon>
        <taxon>Metazoa</taxon>
        <taxon>Ecdysozoa</taxon>
        <taxon>Arthropoda</taxon>
        <taxon>Hexapoda</taxon>
        <taxon>Insecta</taxon>
        <taxon>Pterygota</taxon>
        <taxon>Neoptera</taxon>
        <taxon>Endopterygota</taxon>
        <taxon>Coleoptera</taxon>
        <taxon>Polyphaga</taxon>
        <taxon>Cucujiformia</taxon>
        <taxon>Chrysomeloidea</taxon>
        <taxon>Chrysomelidae</taxon>
        <taxon>Galerucinae</taxon>
        <taxon>Alticini</taxon>
        <taxon>Psylliodes</taxon>
    </lineage>
</organism>
<accession>A0A9P0CRP4</accession>
<dbReference type="CDD" id="cd13767">
    <property type="entry name" value="TGF_beta_BMP9_like"/>
    <property type="match status" value="1"/>
</dbReference>
<dbReference type="FunFam" id="2.10.90.10:FF:000001">
    <property type="entry name" value="Bone morphogenetic protein 4"/>
    <property type="match status" value="1"/>
</dbReference>
<keyword evidence="9" id="KW-0175">Coiled coil</keyword>
<dbReference type="EMBL" id="OV651815">
    <property type="protein sequence ID" value="CAH1108237.1"/>
    <property type="molecule type" value="Genomic_DNA"/>
</dbReference>